<feature type="non-terminal residue" evidence="2">
    <location>
        <position position="1"/>
    </location>
</feature>
<sequence>AAERLRKNGRRRKDDDAVGACGVHGGHGLGGARRVGIDVPVGRQRDRPRHEGRGDWPLHCRLNSL</sequence>
<evidence type="ECO:0000256" key="1">
    <source>
        <dbReference type="SAM" id="MobiDB-lite"/>
    </source>
</evidence>
<feature type="region of interest" description="Disordered" evidence="1">
    <location>
        <begin position="41"/>
        <end position="65"/>
    </location>
</feature>
<accession>A0A2K2DRB6</accession>
<dbReference type="EnsemblPlants" id="PNT76824">
    <property type="protein sequence ID" value="PNT76824"/>
    <property type="gene ID" value="BRADI_1g54003v3"/>
</dbReference>
<organism evidence="2">
    <name type="scientific">Brachypodium distachyon</name>
    <name type="common">Purple false brome</name>
    <name type="synonym">Trachynia distachya</name>
    <dbReference type="NCBI Taxonomy" id="15368"/>
    <lineage>
        <taxon>Eukaryota</taxon>
        <taxon>Viridiplantae</taxon>
        <taxon>Streptophyta</taxon>
        <taxon>Embryophyta</taxon>
        <taxon>Tracheophyta</taxon>
        <taxon>Spermatophyta</taxon>
        <taxon>Magnoliopsida</taxon>
        <taxon>Liliopsida</taxon>
        <taxon>Poales</taxon>
        <taxon>Poaceae</taxon>
        <taxon>BOP clade</taxon>
        <taxon>Pooideae</taxon>
        <taxon>Stipodae</taxon>
        <taxon>Brachypodieae</taxon>
        <taxon>Brachypodium</taxon>
    </lineage>
</organism>
<evidence type="ECO:0000313" key="4">
    <source>
        <dbReference type="Proteomes" id="UP000008810"/>
    </source>
</evidence>
<keyword evidence="4" id="KW-1185">Reference proteome</keyword>
<evidence type="ECO:0000313" key="3">
    <source>
        <dbReference type="EnsemblPlants" id="PNT76824"/>
    </source>
</evidence>
<reference evidence="2" key="2">
    <citation type="submission" date="2017-06" db="EMBL/GenBank/DDBJ databases">
        <title>WGS assembly of Brachypodium distachyon.</title>
        <authorList>
            <consortium name="The International Brachypodium Initiative"/>
            <person name="Lucas S."/>
            <person name="Harmon-Smith M."/>
            <person name="Lail K."/>
            <person name="Tice H."/>
            <person name="Grimwood J."/>
            <person name="Bruce D."/>
            <person name="Barry K."/>
            <person name="Shu S."/>
            <person name="Lindquist E."/>
            <person name="Wang M."/>
            <person name="Pitluck S."/>
            <person name="Vogel J.P."/>
            <person name="Garvin D.F."/>
            <person name="Mockler T.C."/>
            <person name="Schmutz J."/>
            <person name="Rokhsar D."/>
            <person name="Bevan M.W."/>
        </authorList>
    </citation>
    <scope>NUCLEOTIDE SEQUENCE</scope>
    <source>
        <strain evidence="2">Bd21</strain>
    </source>
</reference>
<name>A0A2K2DRB6_BRADI</name>
<protein>
    <submittedName>
        <fullName evidence="2 3">Uncharacterized protein</fullName>
    </submittedName>
</protein>
<dbReference type="Proteomes" id="UP000008810">
    <property type="component" value="Chromosome 1"/>
</dbReference>
<reference evidence="2 3" key="1">
    <citation type="journal article" date="2010" name="Nature">
        <title>Genome sequencing and analysis of the model grass Brachypodium distachyon.</title>
        <authorList>
            <consortium name="International Brachypodium Initiative"/>
        </authorList>
    </citation>
    <scope>NUCLEOTIDE SEQUENCE [LARGE SCALE GENOMIC DNA]</scope>
    <source>
        <strain evidence="2 3">Bd21</strain>
    </source>
</reference>
<gene>
    <name evidence="2" type="ORF">BRADI_1g54003v3</name>
</gene>
<reference evidence="3" key="3">
    <citation type="submission" date="2018-08" db="UniProtKB">
        <authorList>
            <consortium name="EnsemblPlants"/>
        </authorList>
    </citation>
    <scope>IDENTIFICATION</scope>
    <source>
        <strain evidence="3">cv. Bd21</strain>
    </source>
</reference>
<dbReference type="AlphaFoldDB" id="A0A2K2DRB6"/>
<feature type="compositionally biased region" description="Basic and acidic residues" evidence="1">
    <location>
        <begin position="43"/>
        <end position="58"/>
    </location>
</feature>
<dbReference type="EMBL" id="CM000880">
    <property type="protein sequence ID" value="PNT76824.1"/>
    <property type="molecule type" value="Genomic_DNA"/>
</dbReference>
<dbReference type="InParanoid" id="A0A2K2DRB6"/>
<dbReference type="Gramene" id="PNT76824">
    <property type="protein sequence ID" value="PNT76824"/>
    <property type="gene ID" value="BRADI_1g54003v3"/>
</dbReference>
<proteinExistence type="predicted"/>
<evidence type="ECO:0000313" key="2">
    <source>
        <dbReference type="EMBL" id="PNT76824.1"/>
    </source>
</evidence>